<accession>A0ABR4B1B8</accession>
<proteinExistence type="predicted"/>
<evidence type="ECO:0000313" key="2">
    <source>
        <dbReference type="EMBL" id="KAL2049538.1"/>
    </source>
</evidence>
<name>A0ABR4B1B8_9LECA</name>
<dbReference type="PANTHER" id="PTHR13903">
    <property type="entry name" value="PIRIN-RELATED"/>
    <property type="match status" value="1"/>
</dbReference>
<evidence type="ECO:0000256" key="1">
    <source>
        <dbReference type="SAM" id="MobiDB-lite"/>
    </source>
</evidence>
<organism evidence="2 3">
    <name type="scientific">Lepraria finkii</name>
    <dbReference type="NCBI Taxonomy" id="1340010"/>
    <lineage>
        <taxon>Eukaryota</taxon>
        <taxon>Fungi</taxon>
        <taxon>Dikarya</taxon>
        <taxon>Ascomycota</taxon>
        <taxon>Pezizomycotina</taxon>
        <taxon>Lecanoromycetes</taxon>
        <taxon>OSLEUM clade</taxon>
        <taxon>Lecanoromycetidae</taxon>
        <taxon>Lecanorales</taxon>
        <taxon>Lecanorineae</taxon>
        <taxon>Stereocaulaceae</taxon>
        <taxon>Lepraria</taxon>
    </lineage>
</organism>
<dbReference type="InterPro" id="IPR012093">
    <property type="entry name" value="Pirin"/>
</dbReference>
<gene>
    <name evidence="2" type="ORF">ABVK25_010225</name>
</gene>
<feature type="region of interest" description="Disordered" evidence="1">
    <location>
        <begin position="49"/>
        <end position="84"/>
    </location>
</feature>
<dbReference type="InterPro" id="IPR014710">
    <property type="entry name" value="RmlC-like_jellyroll"/>
</dbReference>
<evidence type="ECO:0000313" key="3">
    <source>
        <dbReference type="Proteomes" id="UP001590951"/>
    </source>
</evidence>
<dbReference type="PANTHER" id="PTHR13903:SF8">
    <property type="entry name" value="PIRIN"/>
    <property type="match status" value="1"/>
</dbReference>
<dbReference type="Gene3D" id="2.60.120.10">
    <property type="entry name" value="Jelly Rolls"/>
    <property type="match status" value="1"/>
</dbReference>
<protein>
    <submittedName>
        <fullName evidence="2">Uncharacterized protein</fullName>
    </submittedName>
</protein>
<reference evidence="2 3" key="1">
    <citation type="submission" date="2024-09" db="EMBL/GenBank/DDBJ databases">
        <title>Rethinking Asexuality: The Enigmatic Case of Functional Sexual Genes in Lepraria (Stereocaulaceae).</title>
        <authorList>
            <person name="Doellman M."/>
            <person name="Sun Y."/>
            <person name="Barcenas-Pena A."/>
            <person name="Lumbsch H.T."/>
            <person name="Grewe F."/>
        </authorList>
    </citation>
    <scope>NUCLEOTIDE SEQUENCE [LARGE SCALE GENOMIC DNA]</scope>
    <source>
        <strain evidence="2 3">Grewe 0041</strain>
    </source>
</reference>
<comment type="caution">
    <text evidence="2">The sequence shown here is derived from an EMBL/GenBank/DDBJ whole genome shotgun (WGS) entry which is preliminary data.</text>
</comment>
<feature type="compositionally biased region" description="Basic residues" evidence="1">
    <location>
        <begin position="68"/>
        <end position="84"/>
    </location>
</feature>
<dbReference type="SUPFAM" id="SSF51182">
    <property type="entry name" value="RmlC-like cupins"/>
    <property type="match status" value="1"/>
</dbReference>
<sequence length="84" mass="9570">MSVPRAIRQAFLAIEQSEGAGARVRRSIGTPKLRNFSPFLMLDHFTISPGAGFPDHPPPRSRNYHIPPPRRCRPRGFRRQQGHD</sequence>
<dbReference type="InterPro" id="IPR011051">
    <property type="entry name" value="RmlC_Cupin_sf"/>
</dbReference>
<dbReference type="Proteomes" id="UP001590951">
    <property type="component" value="Unassembled WGS sequence"/>
</dbReference>
<dbReference type="EMBL" id="JBHFEH010000062">
    <property type="protein sequence ID" value="KAL2049538.1"/>
    <property type="molecule type" value="Genomic_DNA"/>
</dbReference>
<keyword evidence="3" id="KW-1185">Reference proteome</keyword>